<dbReference type="InterPro" id="IPR008906">
    <property type="entry name" value="HATC_C_dom"/>
</dbReference>
<dbReference type="GO" id="GO:0003677">
    <property type="term" value="F:DNA binding"/>
    <property type="evidence" value="ECO:0007669"/>
    <property type="project" value="UniProtKB-KW"/>
</dbReference>
<dbReference type="InterPro" id="IPR012337">
    <property type="entry name" value="RNaseH-like_sf"/>
</dbReference>
<evidence type="ECO:0000256" key="9">
    <source>
        <dbReference type="ARBA" id="ARBA00023242"/>
    </source>
</evidence>
<dbReference type="Pfam" id="PF05699">
    <property type="entry name" value="Dimer_Tnp_hAT"/>
    <property type="match status" value="1"/>
</dbReference>
<reference evidence="12" key="1">
    <citation type="journal article" date="2017" name="Nature">
        <title>The sunflower genome provides insights into oil metabolism, flowering and Asterid evolution.</title>
        <authorList>
            <person name="Badouin H."/>
            <person name="Gouzy J."/>
            <person name="Grassa C.J."/>
            <person name="Murat F."/>
            <person name="Staton S.E."/>
            <person name="Cottret L."/>
            <person name="Lelandais-Briere C."/>
            <person name="Owens G.L."/>
            <person name="Carrere S."/>
            <person name="Mayjonade B."/>
            <person name="Legrand L."/>
            <person name="Gill N."/>
            <person name="Kane N.C."/>
            <person name="Bowers J.E."/>
            <person name="Hubner S."/>
            <person name="Bellec A."/>
            <person name="Berard A."/>
            <person name="Berges H."/>
            <person name="Blanchet N."/>
            <person name="Boniface M.C."/>
            <person name="Brunel D."/>
            <person name="Catrice O."/>
            <person name="Chaidir N."/>
            <person name="Claudel C."/>
            <person name="Donnadieu C."/>
            <person name="Faraut T."/>
            <person name="Fievet G."/>
            <person name="Helmstetter N."/>
            <person name="King M."/>
            <person name="Knapp S.J."/>
            <person name="Lai Z."/>
            <person name="Le Paslier M.C."/>
            <person name="Lippi Y."/>
            <person name="Lorenzon L."/>
            <person name="Mandel J.R."/>
            <person name="Marage G."/>
            <person name="Marchand G."/>
            <person name="Marquand E."/>
            <person name="Bret-Mestries E."/>
            <person name="Morien E."/>
            <person name="Nambeesan S."/>
            <person name="Nguyen T."/>
            <person name="Pegot-Espagnet P."/>
            <person name="Pouilly N."/>
            <person name="Raftis F."/>
            <person name="Sallet E."/>
            <person name="Schiex T."/>
            <person name="Thomas J."/>
            <person name="Vandecasteele C."/>
            <person name="Vares D."/>
            <person name="Vear F."/>
            <person name="Vautrin S."/>
            <person name="Crespi M."/>
            <person name="Mangin B."/>
            <person name="Burke J.M."/>
            <person name="Salse J."/>
            <person name="Munos S."/>
            <person name="Vincourt P."/>
            <person name="Rieseberg L.H."/>
            <person name="Langlade N.B."/>
        </authorList>
    </citation>
    <scope>NUCLEOTIDE SEQUENCE</scope>
    <source>
        <tissue evidence="12">Leaves</tissue>
    </source>
</reference>
<sequence>MPCSILTCSSITYCSFDKDVLLRYYFVGTKMSSNVESVQLNEEANDMADLVELSDEDNVQINEEANDMADEILDNEGDGSKRKSSSGAWSHFTTVEVQENGKMVKKHECMHCKKKYAPQSSRTTTHLLRHLKKCVFVKRLKGTKGFINFQLSDNENASEFNAMGGYDQMKCRELIAKLIIAHELPFSFVEYHWFNILMKYNNPLYQKVSRATIRKDCIKVVELEREKLKKVLKKVDMISLSSDCWTSNQTIGYMCLTAHYIGSNWKMQKRIIGFNELAPPHSGEVISDAILECLIKWGIQDNIGTITLDNASSNDRAASILKNTFQGKGKLHFEGMFFHVRCCAHILNLVVQDGLGTIDCCLVKIREGVKYLRKSPGRLLKFGEIAITLGIPTRRSLCIDVKTRWNSTHRMLESAMHYKLAYQGYALRDSNFEWSLTDDEWNRAQKVCKVLEVFLDATNLFSGTSYPTTNLFLVEIFKVKKEISSCYISNDGFLKKMSEPMFKKFEKYWGEIGVLMAIASILDPRFKKVSISWTFGKLYPSNEVDDRVEDVINRLQSLYVKYSTAFHMARASKNNMMSTSSGAPDVRDRIEDDFYAFLKSRPVENTQKSEVEVYLDEPNYIVLENKEFDVLSWWSQNSSKFPVLSKMARNIFSIPITTVASESAFSAGGRILDDYRSSLTKDMVELLVCGGDWIKATSKTTIQTLQQLAMEEENLEVPIPTSDDAFN</sequence>
<keyword evidence="13" id="KW-1185">Reference proteome</keyword>
<organism evidence="12 13">
    <name type="scientific">Helianthus annuus</name>
    <name type="common">Common sunflower</name>
    <dbReference type="NCBI Taxonomy" id="4232"/>
    <lineage>
        <taxon>Eukaryota</taxon>
        <taxon>Viridiplantae</taxon>
        <taxon>Streptophyta</taxon>
        <taxon>Embryophyta</taxon>
        <taxon>Tracheophyta</taxon>
        <taxon>Spermatophyta</taxon>
        <taxon>Magnoliopsida</taxon>
        <taxon>eudicotyledons</taxon>
        <taxon>Gunneridae</taxon>
        <taxon>Pentapetalae</taxon>
        <taxon>asterids</taxon>
        <taxon>campanulids</taxon>
        <taxon>Asterales</taxon>
        <taxon>Asteraceae</taxon>
        <taxon>Asteroideae</taxon>
        <taxon>Heliantheae alliance</taxon>
        <taxon>Heliantheae</taxon>
        <taxon>Helianthus</taxon>
    </lineage>
</organism>
<keyword evidence="8" id="KW-0804">Transcription</keyword>
<dbReference type="GO" id="GO:0008270">
    <property type="term" value="F:zinc ion binding"/>
    <property type="evidence" value="ECO:0007669"/>
    <property type="project" value="UniProtKB-KW"/>
</dbReference>
<dbReference type="SUPFAM" id="SSF53098">
    <property type="entry name" value="Ribonuclease H-like"/>
    <property type="match status" value="1"/>
</dbReference>
<dbReference type="Pfam" id="PF02892">
    <property type="entry name" value="zf-BED"/>
    <property type="match status" value="1"/>
</dbReference>
<dbReference type="EMBL" id="MNCJ02000330">
    <property type="protein sequence ID" value="KAF5764861.1"/>
    <property type="molecule type" value="Genomic_DNA"/>
</dbReference>
<dbReference type="PANTHER" id="PTHR46481:SF6">
    <property type="entry name" value="ZINC FINGER BED DOMAIN-CONTAINING PROTEIN RICESLEEPER 2-LIKE"/>
    <property type="match status" value="1"/>
</dbReference>
<reference evidence="12" key="2">
    <citation type="submission" date="2020-06" db="EMBL/GenBank/DDBJ databases">
        <title>Helianthus annuus Genome sequencing and assembly Release 2.</title>
        <authorList>
            <person name="Gouzy J."/>
            <person name="Langlade N."/>
            <person name="Munos S."/>
        </authorList>
    </citation>
    <scope>NUCLEOTIDE SEQUENCE</scope>
    <source>
        <tissue evidence="12">Leaves</tissue>
    </source>
</reference>
<keyword evidence="4 10" id="KW-0863">Zinc-finger</keyword>
<evidence type="ECO:0000256" key="1">
    <source>
        <dbReference type="ARBA" id="ARBA00004123"/>
    </source>
</evidence>
<dbReference type="SMART" id="SM00614">
    <property type="entry name" value="ZnF_BED"/>
    <property type="match status" value="1"/>
</dbReference>
<dbReference type="InterPro" id="IPR052035">
    <property type="entry name" value="ZnF_BED_domain_contain"/>
</dbReference>
<evidence type="ECO:0000256" key="8">
    <source>
        <dbReference type="ARBA" id="ARBA00023163"/>
    </source>
</evidence>
<evidence type="ECO:0000256" key="4">
    <source>
        <dbReference type="ARBA" id="ARBA00022771"/>
    </source>
</evidence>
<dbReference type="GO" id="GO:0005634">
    <property type="term" value="C:nucleus"/>
    <property type="evidence" value="ECO:0007669"/>
    <property type="project" value="UniProtKB-SubCell"/>
</dbReference>
<dbReference type="Proteomes" id="UP000215914">
    <property type="component" value="Unassembled WGS sequence"/>
</dbReference>
<dbReference type="InterPro" id="IPR003656">
    <property type="entry name" value="Znf_BED"/>
</dbReference>
<gene>
    <name evidence="12" type="ORF">HanXRQr2_Chr15g0696941</name>
</gene>
<keyword evidence="6" id="KW-0805">Transcription regulation</keyword>
<comment type="subunit">
    <text evidence="2">Homodimer.</text>
</comment>
<dbReference type="PROSITE" id="PS50808">
    <property type="entry name" value="ZF_BED"/>
    <property type="match status" value="1"/>
</dbReference>
<evidence type="ECO:0000313" key="12">
    <source>
        <dbReference type="EMBL" id="KAF5764861.1"/>
    </source>
</evidence>
<name>A0A9K3H3C7_HELAN</name>
<evidence type="ECO:0000256" key="6">
    <source>
        <dbReference type="ARBA" id="ARBA00023015"/>
    </source>
</evidence>
<dbReference type="AlphaFoldDB" id="A0A9K3H3C7"/>
<comment type="caution">
    <text evidence="12">The sequence shown here is derived from an EMBL/GenBank/DDBJ whole genome shotgun (WGS) entry which is preliminary data.</text>
</comment>
<evidence type="ECO:0000256" key="5">
    <source>
        <dbReference type="ARBA" id="ARBA00022833"/>
    </source>
</evidence>
<evidence type="ECO:0000256" key="3">
    <source>
        <dbReference type="ARBA" id="ARBA00022723"/>
    </source>
</evidence>
<dbReference type="GO" id="GO:0046983">
    <property type="term" value="F:protein dimerization activity"/>
    <property type="evidence" value="ECO:0007669"/>
    <property type="project" value="InterPro"/>
</dbReference>
<keyword evidence="7" id="KW-0238">DNA-binding</keyword>
<evidence type="ECO:0000259" key="11">
    <source>
        <dbReference type="PROSITE" id="PS50808"/>
    </source>
</evidence>
<protein>
    <submittedName>
        <fullName evidence="12">Transcription factor/ chromatin remodeling BED-type(Zn) family</fullName>
    </submittedName>
</protein>
<dbReference type="SUPFAM" id="SSF57667">
    <property type="entry name" value="beta-beta-alpha zinc fingers"/>
    <property type="match status" value="1"/>
</dbReference>
<keyword evidence="9" id="KW-0539">Nucleus</keyword>
<feature type="domain" description="BED-type" evidence="11">
    <location>
        <begin position="83"/>
        <end position="133"/>
    </location>
</feature>
<dbReference type="InterPro" id="IPR025525">
    <property type="entry name" value="hAT-like_transposase_RNase-H"/>
</dbReference>
<accession>A0A9K3H3C7</accession>
<evidence type="ECO:0000256" key="10">
    <source>
        <dbReference type="PROSITE-ProRule" id="PRU00027"/>
    </source>
</evidence>
<dbReference type="InterPro" id="IPR036236">
    <property type="entry name" value="Znf_C2H2_sf"/>
</dbReference>
<keyword evidence="5" id="KW-0862">Zinc</keyword>
<evidence type="ECO:0000313" key="13">
    <source>
        <dbReference type="Proteomes" id="UP000215914"/>
    </source>
</evidence>
<comment type="subcellular location">
    <subcellularLocation>
        <location evidence="1">Nucleus</location>
    </subcellularLocation>
</comment>
<keyword evidence="3" id="KW-0479">Metal-binding</keyword>
<evidence type="ECO:0000256" key="7">
    <source>
        <dbReference type="ARBA" id="ARBA00023125"/>
    </source>
</evidence>
<dbReference type="PANTHER" id="PTHR46481">
    <property type="entry name" value="ZINC FINGER BED DOMAIN-CONTAINING PROTEIN 4"/>
    <property type="match status" value="1"/>
</dbReference>
<proteinExistence type="predicted"/>
<dbReference type="Gramene" id="mRNA:HanXRQr2_Chr15g0696941">
    <property type="protein sequence ID" value="mRNA:HanXRQr2_Chr15g0696941"/>
    <property type="gene ID" value="HanXRQr2_Chr15g0696941"/>
</dbReference>
<evidence type="ECO:0000256" key="2">
    <source>
        <dbReference type="ARBA" id="ARBA00011738"/>
    </source>
</evidence>
<dbReference type="Pfam" id="PF14372">
    <property type="entry name" value="hAT-like_RNase-H"/>
    <property type="match status" value="1"/>
</dbReference>